<dbReference type="PROSITE" id="PS50893">
    <property type="entry name" value="ABC_TRANSPORTER_2"/>
    <property type="match status" value="1"/>
</dbReference>
<dbReference type="InterPro" id="IPR017871">
    <property type="entry name" value="ABC_transporter-like_CS"/>
</dbReference>
<dbReference type="Gene3D" id="3.40.50.300">
    <property type="entry name" value="P-loop containing nucleotide triphosphate hydrolases"/>
    <property type="match status" value="1"/>
</dbReference>
<dbReference type="InterPro" id="IPR003439">
    <property type="entry name" value="ABC_transporter-like_ATP-bd"/>
</dbReference>
<keyword evidence="7" id="KW-1185">Reference proteome</keyword>
<dbReference type="Pfam" id="PF00005">
    <property type="entry name" value="ABC_tran"/>
    <property type="match status" value="1"/>
</dbReference>
<organism evidence="6 7">
    <name type="scientific">Pisciglobus halotolerans</name>
    <dbReference type="NCBI Taxonomy" id="745365"/>
    <lineage>
        <taxon>Bacteria</taxon>
        <taxon>Bacillati</taxon>
        <taxon>Bacillota</taxon>
        <taxon>Bacilli</taxon>
        <taxon>Lactobacillales</taxon>
        <taxon>Carnobacteriaceae</taxon>
    </lineage>
</organism>
<comment type="similarity">
    <text evidence="1">Belongs to the ABC transporter superfamily.</text>
</comment>
<evidence type="ECO:0000256" key="1">
    <source>
        <dbReference type="ARBA" id="ARBA00005417"/>
    </source>
</evidence>
<evidence type="ECO:0000313" key="6">
    <source>
        <dbReference type="EMBL" id="SFH54645.1"/>
    </source>
</evidence>
<dbReference type="SMART" id="SM00382">
    <property type="entry name" value="AAA"/>
    <property type="match status" value="1"/>
</dbReference>
<evidence type="ECO:0000256" key="4">
    <source>
        <dbReference type="ARBA" id="ARBA00022840"/>
    </source>
</evidence>
<dbReference type="RefSeq" id="WP_092090895.1">
    <property type="nucleotide sequence ID" value="NZ_FOQE01000002.1"/>
</dbReference>
<evidence type="ECO:0000256" key="3">
    <source>
        <dbReference type="ARBA" id="ARBA00022741"/>
    </source>
</evidence>
<feature type="domain" description="ABC transporter" evidence="5">
    <location>
        <begin position="4"/>
        <end position="229"/>
    </location>
</feature>
<dbReference type="PROSITE" id="PS00211">
    <property type="entry name" value="ABC_TRANSPORTER_1"/>
    <property type="match status" value="1"/>
</dbReference>
<dbReference type="InterPro" id="IPR027417">
    <property type="entry name" value="P-loop_NTPase"/>
</dbReference>
<evidence type="ECO:0000313" key="7">
    <source>
        <dbReference type="Proteomes" id="UP000198668"/>
    </source>
</evidence>
<dbReference type="CDD" id="cd03230">
    <property type="entry name" value="ABC_DR_subfamily_A"/>
    <property type="match status" value="1"/>
</dbReference>
<name>A0A1I3AX20_9LACT</name>
<gene>
    <name evidence="6" type="ORF">SAMN04489868_10287</name>
</gene>
<keyword evidence="3" id="KW-0547">Nucleotide-binding</keyword>
<protein>
    <submittedName>
        <fullName evidence="6">ABC-2 type transport system ATP-binding protein</fullName>
    </submittedName>
</protein>
<evidence type="ECO:0000259" key="5">
    <source>
        <dbReference type="PROSITE" id="PS50893"/>
    </source>
</evidence>
<keyword evidence="2" id="KW-0813">Transport</keyword>
<dbReference type="SUPFAM" id="SSF52540">
    <property type="entry name" value="P-loop containing nucleoside triphosphate hydrolases"/>
    <property type="match status" value="1"/>
</dbReference>
<dbReference type="PANTHER" id="PTHR42711">
    <property type="entry name" value="ABC TRANSPORTER ATP-BINDING PROTEIN"/>
    <property type="match status" value="1"/>
</dbReference>
<dbReference type="PANTHER" id="PTHR42711:SF5">
    <property type="entry name" value="ABC TRANSPORTER ATP-BINDING PROTEIN NATA"/>
    <property type="match status" value="1"/>
</dbReference>
<evidence type="ECO:0000256" key="2">
    <source>
        <dbReference type="ARBA" id="ARBA00022448"/>
    </source>
</evidence>
<dbReference type="OrthoDB" id="9804819at2"/>
<sequence>MSVIKVQQVTKMFGDFKALDDISLSVEAGEIFGFIGPNGAGKSTTIRTMLGLLKPTFGQIQLFEKDAWKDAVTIHQRLAYVPGDVNLWPNLTGGETIDLLLSMQDIKPSAKKEALIKRFDLDPTKKARSYSKGNRQKVALIAAFASDADLFILDEPTAGLDPLMERVFQEILLELKKEGKTILLSSHLLAEVEKVCDRVAIIRQGKIIEKGSLEEMRHLTRMKLIVETREPLTDLPEWEGVHDSKRSENTWTFYLDAIHLDTVMRKLSSRGILKLESTPPSLEDLFLRHYDPVQASDEEV</sequence>
<dbReference type="AlphaFoldDB" id="A0A1I3AX20"/>
<dbReference type="GO" id="GO:0016887">
    <property type="term" value="F:ATP hydrolysis activity"/>
    <property type="evidence" value="ECO:0007669"/>
    <property type="project" value="InterPro"/>
</dbReference>
<dbReference type="Proteomes" id="UP000198668">
    <property type="component" value="Unassembled WGS sequence"/>
</dbReference>
<proteinExistence type="inferred from homology"/>
<keyword evidence="4 6" id="KW-0067">ATP-binding</keyword>
<dbReference type="EMBL" id="FOQE01000002">
    <property type="protein sequence ID" value="SFH54645.1"/>
    <property type="molecule type" value="Genomic_DNA"/>
</dbReference>
<dbReference type="InterPro" id="IPR003593">
    <property type="entry name" value="AAA+_ATPase"/>
</dbReference>
<reference evidence="6 7" key="1">
    <citation type="submission" date="2016-10" db="EMBL/GenBank/DDBJ databases">
        <authorList>
            <person name="de Groot N.N."/>
        </authorList>
    </citation>
    <scope>NUCLEOTIDE SEQUENCE [LARGE SCALE GENOMIC DNA]</scope>
    <source>
        <strain evidence="6 7">DSM 27630</strain>
    </source>
</reference>
<accession>A0A1I3AX20</accession>
<dbReference type="GO" id="GO:0005524">
    <property type="term" value="F:ATP binding"/>
    <property type="evidence" value="ECO:0007669"/>
    <property type="project" value="UniProtKB-KW"/>
</dbReference>
<dbReference type="InterPro" id="IPR050763">
    <property type="entry name" value="ABC_transporter_ATP-binding"/>
</dbReference>